<dbReference type="OrthoDB" id="408631at2759"/>
<dbReference type="InterPro" id="IPR050466">
    <property type="entry name" value="Carboxylest/Gibb_receptor"/>
</dbReference>
<keyword evidence="2" id="KW-0378">Hydrolase</keyword>
<evidence type="ECO:0000313" key="4">
    <source>
        <dbReference type="EMBL" id="KAG8057019.1"/>
    </source>
</evidence>
<feature type="domain" description="Alpha/beta hydrolase fold-3" evidence="3">
    <location>
        <begin position="74"/>
        <end position="288"/>
    </location>
</feature>
<reference evidence="4" key="2">
    <citation type="submission" date="2021-02" db="EMBL/GenBank/DDBJ databases">
        <authorList>
            <person name="Kimball J.A."/>
            <person name="Haas M.W."/>
            <person name="Macchietto M."/>
            <person name="Kono T."/>
            <person name="Duquette J."/>
            <person name="Shao M."/>
        </authorList>
    </citation>
    <scope>NUCLEOTIDE SEQUENCE</scope>
    <source>
        <tissue evidence="4">Fresh leaf tissue</tissue>
    </source>
</reference>
<dbReference type="PANTHER" id="PTHR23024:SF496">
    <property type="entry name" value="ALPHA_BETA HYDROLASE FOLD-3 DOMAIN-CONTAINING PROTEIN"/>
    <property type="match status" value="1"/>
</dbReference>
<organism evidence="4 5">
    <name type="scientific">Zizania palustris</name>
    <name type="common">Northern wild rice</name>
    <dbReference type="NCBI Taxonomy" id="103762"/>
    <lineage>
        <taxon>Eukaryota</taxon>
        <taxon>Viridiplantae</taxon>
        <taxon>Streptophyta</taxon>
        <taxon>Embryophyta</taxon>
        <taxon>Tracheophyta</taxon>
        <taxon>Spermatophyta</taxon>
        <taxon>Magnoliopsida</taxon>
        <taxon>Liliopsida</taxon>
        <taxon>Poales</taxon>
        <taxon>Poaceae</taxon>
        <taxon>BOP clade</taxon>
        <taxon>Oryzoideae</taxon>
        <taxon>Oryzeae</taxon>
        <taxon>Zizaniinae</taxon>
        <taxon>Zizania</taxon>
    </lineage>
</organism>
<gene>
    <name evidence="4" type="ORF">GUJ93_ZPchr0002g24975</name>
</gene>
<dbReference type="PROSITE" id="PS01173">
    <property type="entry name" value="LIPASE_GDXG_HIS"/>
    <property type="match status" value="1"/>
</dbReference>
<dbReference type="InterPro" id="IPR013094">
    <property type="entry name" value="AB_hydrolase_3"/>
</dbReference>
<evidence type="ECO:0000313" key="5">
    <source>
        <dbReference type="Proteomes" id="UP000729402"/>
    </source>
</evidence>
<dbReference type="Proteomes" id="UP000729402">
    <property type="component" value="Unassembled WGS sequence"/>
</dbReference>
<evidence type="ECO:0000256" key="2">
    <source>
        <dbReference type="ARBA" id="ARBA00022801"/>
    </source>
</evidence>
<sequence>MGSNADEVVLDSQHLRIYRSGKIDRLHRLVRTPAGVDADTGVTSKDVVVDGETGLSVRLFLPARAGPCKKLPVLVYFHGGAFLIESAVSTTYHSYVASVAAAAGVIAVSVEYRLAPEHPVPAAYDDAWAALQWTAAGKDEWIAEHGDIGRLFLAGDSVGGNMVHHLLIKAASFQPAPKIEGAILLHPWFGGNTLMEGEPEEIVKDIMAKIWEFACPSAVDGADDPRMNPLAAGAPGLDDLHCERILVCTGEKDWARPRNRAYYAAVTASAWRGSAAWYESEGEQHVFFFLERPECATAKQLMDRVVKFVSGS</sequence>
<proteinExistence type="inferred from homology"/>
<protein>
    <recommendedName>
        <fullName evidence="3">Alpha/beta hydrolase fold-3 domain-containing protein</fullName>
    </recommendedName>
</protein>
<dbReference type="Pfam" id="PF07859">
    <property type="entry name" value="Abhydrolase_3"/>
    <property type="match status" value="1"/>
</dbReference>
<dbReference type="AlphaFoldDB" id="A0A8J5VUY6"/>
<dbReference type="GO" id="GO:0016787">
    <property type="term" value="F:hydrolase activity"/>
    <property type="evidence" value="ECO:0007669"/>
    <property type="project" value="UniProtKB-KW"/>
</dbReference>
<comment type="caution">
    <text evidence="4">The sequence shown here is derived from an EMBL/GenBank/DDBJ whole genome shotgun (WGS) entry which is preliminary data.</text>
</comment>
<dbReference type="PANTHER" id="PTHR23024">
    <property type="entry name" value="ARYLACETAMIDE DEACETYLASE"/>
    <property type="match status" value="1"/>
</dbReference>
<evidence type="ECO:0000256" key="1">
    <source>
        <dbReference type="ARBA" id="ARBA00010515"/>
    </source>
</evidence>
<dbReference type="EMBL" id="JAAALK010000287">
    <property type="protein sequence ID" value="KAG8057019.1"/>
    <property type="molecule type" value="Genomic_DNA"/>
</dbReference>
<reference evidence="4" key="1">
    <citation type="journal article" date="2021" name="bioRxiv">
        <title>Whole Genome Assembly and Annotation of Northern Wild Rice, Zizania palustris L., Supports a Whole Genome Duplication in the Zizania Genus.</title>
        <authorList>
            <person name="Haas M."/>
            <person name="Kono T."/>
            <person name="Macchietto M."/>
            <person name="Millas R."/>
            <person name="McGilp L."/>
            <person name="Shao M."/>
            <person name="Duquette J."/>
            <person name="Hirsch C.N."/>
            <person name="Kimball J."/>
        </authorList>
    </citation>
    <scope>NUCLEOTIDE SEQUENCE</scope>
    <source>
        <tissue evidence="4">Fresh leaf tissue</tissue>
    </source>
</reference>
<comment type="similarity">
    <text evidence="1">Belongs to the 'GDXG' lipolytic enzyme family.</text>
</comment>
<keyword evidence="5" id="KW-1185">Reference proteome</keyword>
<name>A0A8J5VUY6_ZIZPA</name>
<evidence type="ECO:0000259" key="3">
    <source>
        <dbReference type="Pfam" id="PF07859"/>
    </source>
</evidence>
<accession>A0A8J5VUY6</accession>
<dbReference type="InterPro" id="IPR002168">
    <property type="entry name" value="Lipase_GDXG_HIS_AS"/>
</dbReference>